<gene>
    <name evidence="1" type="ORF">OEA41_010588</name>
</gene>
<comment type="caution">
    <text evidence="1">The sequence shown here is derived from an EMBL/GenBank/DDBJ whole genome shotgun (WGS) entry which is preliminary data.</text>
</comment>
<evidence type="ECO:0000313" key="2">
    <source>
        <dbReference type="Proteomes" id="UP001276659"/>
    </source>
</evidence>
<dbReference type="AlphaFoldDB" id="A0AAD9YWX2"/>
<proteinExistence type="predicted"/>
<sequence length="191" mass="23299">MAGDKLYRAAVELKTPQRIECEKLERECHFRKYRELVEELIEERGNSPVIGGEKGERALQALDGFWKVLREEQVEFGMLPRLRQIIRDYEAYWWNHFVRNDFSDDEDLRNLEGSVYAMRLQYQQFFDWGIKDTLIVSHHWDRLGWPGEEIPGPECYVRKKTPKRSRRHRGFALLRRLRRKVIPKTWRYYFY</sequence>
<keyword evidence="2" id="KW-1185">Reference proteome</keyword>
<accession>A0AAD9YWX2</accession>
<organism evidence="1 2">
    <name type="scientific">Lepraria neglecta</name>
    <dbReference type="NCBI Taxonomy" id="209136"/>
    <lineage>
        <taxon>Eukaryota</taxon>
        <taxon>Fungi</taxon>
        <taxon>Dikarya</taxon>
        <taxon>Ascomycota</taxon>
        <taxon>Pezizomycotina</taxon>
        <taxon>Lecanoromycetes</taxon>
        <taxon>OSLEUM clade</taxon>
        <taxon>Lecanoromycetidae</taxon>
        <taxon>Lecanorales</taxon>
        <taxon>Lecanorineae</taxon>
        <taxon>Stereocaulaceae</taxon>
        <taxon>Lepraria</taxon>
    </lineage>
</organism>
<protein>
    <submittedName>
        <fullName evidence="1">Uncharacterized protein</fullName>
    </submittedName>
</protein>
<reference evidence="1" key="1">
    <citation type="submission" date="2022-11" db="EMBL/GenBank/DDBJ databases">
        <title>Chromosomal genome sequence assembly and mating type (MAT) locus characterization of the leprose asexual lichenized fungus Lepraria neglecta (Nyl.) Erichsen.</title>
        <authorList>
            <person name="Allen J.L."/>
            <person name="Pfeffer B."/>
        </authorList>
    </citation>
    <scope>NUCLEOTIDE SEQUENCE</scope>
    <source>
        <strain evidence="1">Allen 5258</strain>
    </source>
</reference>
<dbReference type="Proteomes" id="UP001276659">
    <property type="component" value="Unassembled WGS sequence"/>
</dbReference>
<dbReference type="EMBL" id="JASNWA010000011">
    <property type="protein sequence ID" value="KAK3167461.1"/>
    <property type="molecule type" value="Genomic_DNA"/>
</dbReference>
<name>A0AAD9YWX2_9LECA</name>
<evidence type="ECO:0000313" key="1">
    <source>
        <dbReference type="EMBL" id="KAK3167461.1"/>
    </source>
</evidence>